<protein>
    <submittedName>
        <fullName evidence="5">Cortactin-binding protein, putative</fullName>
    </submittedName>
</protein>
<dbReference type="GeneID" id="8105925"/>
<dbReference type="PROSITE" id="PS50088">
    <property type="entry name" value="ANK_REPEAT"/>
    <property type="match status" value="2"/>
</dbReference>
<dbReference type="VEuPathDB" id="FungiDB:TSTA_096140"/>
<dbReference type="EMBL" id="EQ962653">
    <property type="protein sequence ID" value="EED22365.1"/>
    <property type="molecule type" value="Genomic_DNA"/>
</dbReference>
<keyword evidence="1" id="KW-0677">Repeat</keyword>
<keyword evidence="6" id="KW-1185">Reference proteome</keyword>
<dbReference type="SUPFAM" id="SSF48403">
    <property type="entry name" value="Ankyrin repeat"/>
    <property type="match status" value="1"/>
</dbReference>
<dbReference type="RefSeq" id="XP_002479328.1">
    <property type="nucleotide sequence ID" value="XM_002479283.1"/>
</dbReference>
<evidence type="ECO:0000256" key="4">
    <source>
        <dbReference type="SAM" id="SignalP"/>
    </source>
</evidence>
<organism evidence="5 6">
    <name type="scientific">Talaromyces stipitatus (strain ATCC 10500 / CBS 375.48 / QM 6759 / NRRL 1006)</name>
    <name type="common">Penicillium stipitatum</name>
    <dbReference type="NCBI Taxonomy" id="441959"/>
    <lineage>
        <taxon>Eukaryota</taxon>
        <taxon>Fungi</taxon>
        <taxon>Dikarya</taxon>
        <taxon>Ascomycota</taxon>
        <taxon>Pezizomycotina</taxon>
        <taxon>Eurotiomycetes</taxon>
        <taxon>Eurotiomycetidae</taxon>
        <taxon>Eurotiales</taxon>
        <taxon>Trichocomaceae</taxon>
        <taxon>Talaromyces</taxon>
        <taxon>Talaromyces sect. Talaromyces</taxon>
    </lineage>
</organism>
<proteinExistence type="predicted"/>
<evidence type="ECO:0000256" key="3">
    <source>
        <dbReference type="PROSITE-ProRule" id="PRU00023"/>
    </source>
</evidence>
<dbReference type="InParanoid" id="B8M3J3"/>
<evidence type="ECO:0000256" key="1">
    <source>
        <dbReference type="ARBA" id="ARBA00022737"/>
    </source>
</evidence>
<dbReference type="Gene3D" id="1.25.40.20">
    <property type="entry name" value="Ankyrin repeat-containing domain"/>
    <property type="match status" value="3"/>
</dbReference>
<keyword evidence="2 3" id="KW-0040">ANK repeat</keyword>
<dbReference type="InterPro" id="IPR002110">
    <property type="entry name" value="Ankyrin_rpt"/>
</dbReference>
<dbReference type="eggNOG" id="KOG4177">
    <property type="taxonomic scope" value="Eukaryota"/>
</dbReference>
<feature type="chain" id="PRO_5002877394" evidence="4">
    <location>
        <begin position="19"/>
        <end position="674"/>
    </location>
</feature>
<feature type="signal peptide" evidence="4">
    <location>
        <begin position="1"/>
        <end position="18"/>
    </location>
</feature>
<dbReference type="PANTHER" id="PTHR24198:SF165">
    <property type="entry name" value="ANKYRIN REPEAT-CONTAINING PROTEIN-RELATED"/>
    <property type="match status" value="1"/>
</dbReference>
<dbReference type="Pfam" id="PF12796">
    <property type="entry name" value="Ank_2"/>
    <property type="match status" value="2"/>
</dbReference>
<dbReference type="OrthoDB" id="194358at2759"/>
<name>B8M3J3_TALSN</name>
<reference evidence="6" key="1">
    <citation type="journal article" date="2015" name="Genome Announc.">
        <title>Genome sequence of the AIDS-associated pathogen Penicillium marneffei (ATCC18224) and its near taxonomic relative Talaromyces stipitatus (ATCC10500).</title>
        <authorList>
            <person name="Nierman W.C."/>
            <person name="Fedorova-Abrams N.D."/>
            <person name="Andrianopoulos A."/>
        </authorList>
    </citation>
    <scope>NUCLEOTIDE SEQUENCE [LARGE SCALE GENOMIC DNA]</scope>
    <source>
        <strain evidence="6">ATCC 10500 / CBS 375.48 / QM 6759 / NRRL 1006</strain>
    </source>
</reference>
<gene>
    <name evidence="5" type="ORF">TSTA_096140</name>
</gene>
<evidence type="ECO:0000256" key="2">
    <source>
        <dbReference type="ARBA" id="ARBA00023043"/>
    </source>
</evidence>
<dbReference type="PANTHER" id="PTHR24198">
    <property type="entry name" value="ANKYRIN REPEAT AND PROTEIN KINASE DOMAIN-CONTAINING PROTEIN"/>
    <property type="match status" value="1"/>
</dbReference>
<dbReference type="STRING" id="441959.B8M3J3"/>
<dbReference type="AlphaFoldDB" id="B8M3J3"/>
<dbReference type="PhylomeDB" id="B8M3J3"/>
<dbReference type="Proteomes" id="UP000001745">
    <property type="component" value="Unassembled WGS sequence"/>
</dbReference>
<evidence type="ECO:0000313" key="5">
    <source>
        <dbReference type="EMBL" id="EED22365.1"/>
    </source>
</evidence>
<sequence>MAARGFAILGMAGQLARAILCQREPWERKVRSHEICCSVNDLHKHWTAGCVLFYQRQRATYAENTPGGRWNWVEKELQDFISRVLTVGTKRCPVLIFVDALDECGTDAARSLLAYFKDLMKNVEREGEQLEEKIFAKAQGGFQWAVLVCNKVIKEKAHGTKETERHQMLKLFRWVLFAERPLSAQELRDALSIDEDTDCKARLRNHESWSDTLADFELHVKHLSRVANFLLNDFLHRRDQKVSHTPVGDGHYQLSRSRLKYMTLDEVLEGAGLPRYRLWPIFPLVPYAIQFLFHHIRKVEQERIPQHDLLSIHTPLGRPFIGATALHAIVAFGSKSAFDDFLRRDAVQLDGTDTDGNTPLILAIREGHQSVALALLERTNEAEIQNLETSEQGRACREGEEHQKYQLINVNAENKDGDTPLTIAVTENAGEVVLKSIEAGANLNYLGQSAALVSCAIRSRDEILLKKLLELNFNLDGAVYCALLELENSGSALKVFLSELLKAGANASRSPEFYRRVGREGEDEYESDGGIHDDHAISIASRRGQAAVANILLTHGISATTQNQYEETPLLIALTENHEDTARLLLEMEPSAVELEDEDGRTALSVALEMEHLEMAICFIKKGKFSATSAGLRDALYRSINGDMLEVVKAILEKDRSTLEGKYSDNKTPLHLAA</sequence>
<dbReference type="HOGENOM" id="CLU_407781_0_0_1"/>
<feature type="repeat" description="ANK" evidence="3">
    <location>
        <begin position="355"/>
        <end position="387"/>
    </location>
</feature>
<dbReference type="InterPro" id="IPR036770">
    <property type="entry name" value="Ankyrin_rpt-contain_sf"/>
</dbReference>
<keyword evidence="4" id="KW-0732">Signal</keyword>
<accession>B8M3J3</accession>
<evidence type="ECO:0000313" key="6">
    <source>
        <dbReference type="Proteomes" id="UP000001745"/>
    </source>
</evidence>
<dbReference type="SMART" id="SM00248">
    <property type="entry name" value="ANK"/>
    <property type="match status" value="7"/>
</dbReference>
<feature type="repeat" description="ANK" evidence="3">
    <location>
        <begin position="416"/>
        <end position="448"/>
    </location>
</feature>
<dbReference type="PROSITE" id="PS50297">
    <property type="entry name" value="ANK_REP_REGION"/>
    <property type="match status" value="1"/>
</dbReference>